<evidence type="ECO:0000313" key="7">
    <source>
        <dbReference type="Proteomes" id="UP000092460"/>
    </source>
</evidence>
<evidence type="ECO:0000313" key="6">
    <source>
        <dbReference type="EnsemblMetazoa" id="GPPI013385-PA"/>
    </source>
</evidence>
<feature type="region of interest" description="Disordered" evidence="5">
    <location>
        <begin position="20"/>
        <end position="64"/>
    </location>
</feature>
<dbReference type="Pfam" id="PF09806">
    <property type="entry name" value="CDK2AP"/>
    <property type="match status" value="1"/>
</dbReference>
<dbReference type="EMBL" id="JXJN01006018">
    <property type="status" value="NOT_ANNOTATED_CDS"/>
    <property type="molecule type" value="Genomic_DNA"/>
</dbReference>
<organism evidence="6 7">
    <name type="scientific">Glossina palpalis gambiensis</name>
    <dbReference type="NCBI Taxonomy" id="67801"/>
    <lineage>
        <taxon>Eukaryota</taxon>
        <taxon>Metazoa</taxon>
        <taxon>Ecdysozoa</taxon>
        <taxon>Arthropoda</taxon>
        <taxon>Hexapoda</taxon>
        <taxon>Insecta</taxon>
        <taxon>Pterygota</taxon>
        <taxon>Neoptera</taxon>
        <taxon>Endopterygota</taxon>
        <taxon>Diptera</taxon>
        <taxon>Brachycera</taxon>
        <taxon>Muscomorpha</taxon>
        <taxon>Hippoboscoidea</taxon>
        <taxon>Glossinidae</taxon>
        <taxon>Glossina</taxon>
    </lineage>
</organism>
<dbReference type="Gene3D" id="6.10.140.1300">
    <property type="match status" value="1"/>
</dbReference>
<name>A0A1B0AYW4_9MUSC</name>
<reference evidence="7" key="1">
    <citation type="submission" date="2015-01" db="EMBL/GenBank/DDBJ databases">
        <authorList>
            <person name="Aksoy S."/>
            <person name="Warren W."/>
            <person name="Wilson R.K."/>
        </authorList>
    </citation>
    <scope>NUCLEOTIDE SEQUENCE [LARGE SCALE GENOMIC DNA]</scope>
    <source>
        <strain evidence="7">IAEA</strain>
    </source>
</reference>
<protein>
    <recommendedName>
        <fullName evidence="8">Cyclin-dependent kinase 2-associated protein</fullName>
    </recommendedName>
</protein>
<evidence type="ECO:0000256" key="2">
    <source>
        <dbReference type="ARBA" id="ARBA00008485"/>
    </source>
</evidence>
<dbReference type="EnsemblMetazoa" id="GPPI013385-RA">
    <property type="protein sequence ID" value="GPPI013385-PA"/>
    <property type="gene ID" value="GPPI013385"/>
</dbReference>
<dbReference type="AlphaFoldDB" id="A0A1B0AYW4"/>
<reference evidence="6" key="2">
    <citation type="submission" date="2020-05" db="UniProtKB">
        <authorList>
            <consortium name="EnsemblMetazoa"/>
        </authorList>
    </citation>
    <scope>IDENTIFICATION</scope>
    <source>
        <strain evidence="6">IAEA</strain>
    </source>
</reference>
<dbReference type="GO" id="GO:0005634">
    <property type="term" value="C:nucleus"/>
    <property type="evidence" value="ECO:0007669"/>
    <property type="project" value="UniProtKB-SubCell"/>
</dbReference>
<keyword evidence="4" id="KW-0539">Nucleus</keyword>
<comment type="similarity">
    <text evidence="2">Belongs to the CDK2AP family.</text>
</comment>
<dbReference type="PANTHER" id="PTHR22607:SF3">
    <property type="entry name" value="CDK2-ASSOCIATED PROTEIN 1, ISOFORM B"/>
    <property type="match status" value="1"/>
</dbReference>
<dbReference type="STRING" id="67801.A0A1B0AYW4"/>
<evidence type="ECO:0008006" key="8">
    <source>
        <dbReference type="Google" id="ProtNLM"/>
    </source>
</evidence>
<evidence type="ECO:0000256" key="5">
    <source>
        <dbReference type="SAM" id="MobiDB-lite"/>
    </source>
</evidence>
<dbReference type="Proteomes" id="UP000092460">
    <property type="component" value="Unassembled WGS sequence"/>
</dbReference>
<keyword evidence="7" id="KW-1185">Reference proteome</keyword>
<evidence type="ECO:0000256" key="3">
    <source>
        <dbReference type="ARBA" id="ARBA00022553"/>
    </source>
</evidence>
<dbReference type="VEuPathDB" id="VectorBase:GPPI013385"/>
<sequence length="299" mass="34582">MDLFDIQEIESKLTDVTVTPVPRSQIQNSRNYEREQHEQREQYDEQRKQYKQREQNKQREQHKQRELLHGQYEQYMQYKQREQYKQRKQNEQLEHTGIQNTSTLQQRPMHHYNNATVRAAGGQNYDLVAKAKNYYQNQLNNAVAATALQYNQQLQAQLALLQRQANNNLTITPTMGHNNNNNNMGGGFNNANNHTGVKYEYQTEYPQCSQGLATIPKSPNITTPMTAAANLSTVAATGDNHGLAGKYSTLLALIEEMRRDIRPTYTGSRNTAERLKRSIVHARMLINECLDETEGKPRQ</sequence>
<accession>A0A1B0AYW4</accession>
<comment type="subcellular location">
    <subcellularLocation>
        <location evidence="1">Nucleus</location>
    </subcellularLocation>
</comment>
<proteinExistence type="inferred from homology"/>
<dbReference type="InterPro" id="IPR017266">
    <property type="entry name" value="DOC_1/2"/>
</dbReference>
<dbReference type="GO" id="GO:0005737">
    <property type="term" value="C:cytoplasm"/>
    <property type="evidence" value="ECO:0007669"/>
    <property type="project" value="TreeGrafter"/>
</dbReference>
<evidence type="ECO:0000256" key="4">
    <source>
        <dbReference type="ARBA" id="ARBA00023242"/>
    </source>
</evidence>
<feature type="compositionally biased region" description="Basic and acidic residues" evidence="5">
    <location>
        <begin position="31"/>
        <end position="64"/>
    </location>
</feature>
<keyword evidence="3" id="KW-0597">Phosphoprotein</keyword>
<evidence type="ECO:0000256" key="1">
    <source>
        <dbReference type="ARBA" id="ARBA00004123"/>
    </source>
</evidence>
<dbReference type="PANTHER" id="PTHR22607">
    <property type="entry name" value="DELETED IN ORAL CANCER 1/CDK2-ASSOCIATED PROTEIN 1"/>
    <property type="match status" value="1"/>
</dbReference>
<feature type="compositionally biased region" description="Polar residues" evidence="5">
    <location>
        <begin position="20"/>
        <end position="29"/>
    </location>
</feature>